<keyword evidence="2" id="KW-0378">Hydrolase</keyword>
<accession>A0A644U817</accession>
<dbReference type="EC" id="3.5.2.6" evidence="2"/>
<comment type="caution">
    <text evidence="2">The sequence shown here is derived from an EMBL/GenBank/DDBJ whole genome shotgun (WGS) entry which is preliminary data.</text>
</comment>
<evidence type="ECO:0000259" key="1">
    <source>
        <dbReference type="Pfam" id="PF00905"/>
    </source>
</evidence>
<dbReference type="EMBL" id="VSSQ01000085">
    <property type="protein sequence ID" value="MPL75085.1"/>
    <property type="molecule type" value="Genomic_DNA"/>
</dbReference>
<dbReference type="GO" id="GO:0008658">
    <property type="term" value="F:penicillin binding"/>
    <property type="evidence" value="ECO:0007669"/>
    <property type="project" value="InterPro"/>
</dbReference>
<dbReference type="InterPro" id="IPR001460">
    <property type="entry name" value="PCN-bd_Tpept"/>
</dbReference>
<dbReference type="SUPFAM" id="SSF56601">
    <property type="entry name" value="beta-lactamase/transpeptidase-like"/>
    <property type="match status" value="1"/>
</dbReference>
<dbReference type="Gene3D" id="3.40.710.10">
    <property type="entry name" value="DD-peptidase/beta-lactamase superfamily"/>
    <property type="match status" value="1"/>
</dbReference>
<name>A0A644U817_9ZZZZ</name>
<sequence>MAYPCLVSFSGGISLNFVRRVFLIFCLILLSTTQSLQAAPTQILEQAAPFFTGFQGTFVLYDENQDRYSVYNEQRSEKRLTPCSTFKIYNSLIALETGVAPDENMTLQWDGQQRFLPVWNQNHTMSSAIKSSVVWYYQELASRIGTERMQKFIDAIPYGNRDISGGITQFWLRSSLQISAKEQVELLRRLYNDELPFSARNTAIIRRIIVQSDENGVVFSGKTGSGSVEGVYSVGWFVGVIEKGNQRYYFATNLEAVDGATGIKARAISLDILKSLDII</sequence>
<dbReference type="InterPro" id="IPR012338">
    <property type="entry name" value="Beta-lactam/transpept-like"/>
</dbReference>
<feature type="domain" description="Penicillin-binding protein transpeptidase" evidence="1">
    <location>
        <begin position="61"/>
        <end position="273"/>
    </location>
</feature>
<dbReference type="AlphaFoldDB" id="A0A644U817"/>
<dbReference type="Pfam" id="PF00905">
    <property type="entry name" value="Transpeptidase"/>
    <property type="match status" value="1"/>
</dbReference>
<dbReference type="GO" id="GO:0008800">
    <property type="term" value="F:beta-lactamase activity"/>
    <property type="evidence" value="ECO:0007669"/>
    <property type="project" value="UniProtKB-EC"/>
</dbReference>
<proteinExistence type="predicted"/>
<reference evidence="2" key="1">
    <citation type="submission" date="2019-08" db="EMBL/GenBank/DDBJ databases">
        <authorList>
            <person name="Kucharzyk K."/>
            <person name="Murdoch R.W."/>
            <person name="Higgins S."/>
            <person name="Loffler F."/>
        </authorList>
    </citation>
    <scope>NUCLEOTIDE SEQUENCE</scope>
</reference>
<organism evidence="2">
    <name type="scientific">bioreactor metagenome</name>
    <dbReference type="NCBI Taxonomy" id="1076179"/>
    <lineage>
        <taxon>unclassified sequences</taxon>
        <taxon>metagenomes</taxon>
        <taxon>ecological metagenomes</taxon>
    </lineage>
</organism>
<dbReference type="NCBIfam" id="NF012161">
    <property type="entry name" value="bla_class_D_main"/>
    <property type="match status" value="1"/>
</dbReference>
<evidence type="ECO:0000313" key="2">
    <source>
        <dbReference type="EMBL" id="MPL75085.1"/>
    </source>
</evidence>
<protein>
    <submittedName>
        <fullName evidence="2">Putative beta-lactamase YbxI</fullName>
        <ecNumber evidence="2">3.5.2.6</ecNumber>
    </submittedName>
</protein>
<gene>
    <name evidence="2" type="primary">ybxI</name>
    <name evidence="2" type="ORF">SDC9_20906</name>
</gene>